<reference evidence="1" key="1">
    <citation type="submission" date="2022-06" db="EMBL/GenBank/DDBJ databases">
        <title>Fusarium solani species complex genomes reveal bases of compartmentalisation and animal pathogenesis.</title>
        <authorList>
            <person name="Tsai I.J."/>
        </authorList>
    </citation>
    <scope>NUCLEOTIDE SEQUENCE</scope>
    <source>
        <strain evidence="1">Fu6.1</strain>
    </source>
</reference>
<comment type="caution">
    <text evidence="1">The sequence shown here is derived from an EMBL/GenBank/DDBJ whole genome shotgun (WGS) entry which is preliminary data.</text>
</comment>
<keyword evidence="2" id="KW-1185">Reference proteome</keyword>
<organism evidence="1 2">
    <name type="scientific">Fusarium keratoplasticum</name>
    <dbReference type="NCBI Taxonomy" id="1328300"/>
    <lineage>
        <taxon>Eukaryota</taxon>
        <taxon>Fungi</taxon>
        <taxon>Dikarya</taxon>
        <taxon>Ascomycota</taxon>
        <taxon>Pezizomycotina</taxon>
        <taxon>Sordariomycetes</taxon>
        <taxon>Hypocreomycetidae</taxon>
        <taxon>Hypocreales</taxon>
        <taxon>Nectriaceae</taxon>
        <taxon>Fusarium</taxon>
        <taxon>Fusarium solani species complex</taxon>
    </lineage>
</organism>
<evidence type="ECO:0000313" key="2">
    <source>
        <dbReference type="Proteomes" id="UP001065298"/>
    </source>
</evidence>
<protein>
    <submittedName>
        <fullName evidence="1">HET domain-containing protein</fullName>
    </submittedName>
</protein>
<sequence>MSYLEAIDSDVLTYTASSLDALKGARFPPRSQATWALLAEWNLCSRCRKLLFKLEPSGYIEEFPDDIRERRDKGCRFCGVLCEAAVWAGIWPDVQSGDESEETVELELVSRSSIEMISMADVKPELGCVISIADAEPIPQPIDGTTQANLSGEDVSYIRNQLNNCLFNPAHDCEPLALDDEAQWPARVLQIRDQSVILLDFDTDVMPGKFAALSYCWGSASELQSNPPYKATASTIQALRSGIDTSELPITIQQVIWVCKELEIGYIWIDSLCIIQDSLQDWQVEATKMATVYSMSKVTIIAASSTSCHSGFLGVERRHDRLRTSLGLPFQLTVSSVCTSGFHKHKSVGHPHDPLDTRGWTFQEEVLSSRYIKFTKDDIQWKCNAGSACICGRQPSKAYRGLWQVSSPTSLDERSWESLVEEFSHRLFTKDTDKLVSLSSLARKMAPRFPALDGQTPYVAGLWRRTLVQQLKWYAAGELGRYSDHYVAPSFSWASLSFYRRGVEFSLPLTHILCEAVDASTTPVYQGNQFGAVSRGTIALHGPHIYYTIRFQEGKPKMFIRQEITPALEVKHIILDCPLRERLVNDGHITLQRSTGATQQEDGEFSISVLILGKSGQRPFGSLYCLILGYGENGEHQRLGQVLLGYADRESKFSAEHFKPLRKEVVLV</sequence>
<accession>A0ACC0QR12</accession>
<evidence type="ECO:0000313" key="1">
    <source>
        <dbReference type="EMBL" id="KAI8663244.1"/>
    </source>
</evidence>
<gene>
    <name evidence="1" type="ORF">NCS57_00924700</name>
</gene>
<proteinExistence type="predicted"/>
<dbReference type="Proteomes" id="UP001065298">
    <property type="component" value="Chromosome 7"/>
</dbReference>
<name>A0ACC0QR12_9HYPO</name>
<dbReference type="EMBL" id="CM046509">
    <property type="protein sequence ID" value="KAI8663244.1"/>
    <property type="molecule type" value="Genomic_DNA"/>
</dbReference>